<feature type="region of interest" description="Disordered" evidence="1">
    <location>
        <begin position="197"/>
        <end position="239"/>
    </location>
</feature>
<dbReference type="PANTHER" id="PTHR34153">
    <property type="entry name" value="SI:CH211-262H13.3-RELATED-RELATED"/>
    <property type="match status" value="1"/>
</dbReference>
<accession>A0AAV0XXD2</accession>
<feature type="compositionally biased region" description="Low complexity" evidence="1">
    <location>
        <begin position="324"/>
        <end position="334"/>
    </location>
</feature>
<dbReference type="InterPro" id="IPR032071">
    <property type="entry name" value="DUF4806"/>
</dbReference>
<evidence type="ECO:0000256" key="1">
    <source>
        <dbReference type="SAM" id="MobiDB-lite"/>
    </source>
</evidence>
<organism evidence="3 4">
    <name type="scientific">Macrosiphum euphorbiae</name>
    <name type="common">potato aphid</name>
    <dbReference type="NCBI Taxonomy" id="13131"/>
    <lineage>
        <taxon>Eukaryota</taxon>
        <taxon>Metazoa</taxon>
        <taxon>Ecdysozoa</taxon>
        <taxon>Arthropoda</taxon>
        <taxon>Hexapoda</taxon>
        <taxon>Insecta</taxon>
        <taxon>Pterygota</taxon>
        <taxon>Neoptera</taxon>
        <taxon>Paraneoptera</taxon>
        <taxon>Hemiptera</taxon>
        <taxon>Sternorrhyncha</taxon>
        <taxon>Aphidomorpha</taxon>
        <taxon>Aphidoidea</taxon>
        <taxon>Aphididae</taxon>
        <taxon>Macrosiphini</taxon>
        <taxon>Macrosiphum</taxon>
    </lineage>
</organism>
<feature type="region of interest" description="Disordered" evidence="1">
    <location>
        <begin position="419"/>
        <end position="438"/>
    </location>
</feature>
<evidence type="ECO:0000259" key="2">
    <source>
        <dbReference type="Pfam" id="PF16064"/>
    </source>
</evidence>
<keyword evidence="4" id="KW-1185">Reference proteome</keyword>
<evidence type="ECO:0000313" key="3">
    <source>
        <dbReference type="EMBL" id="CAI6372826.1"/>
    </source>
</evidence>
<comment type="caution">
    <text evidence="3">The sequence shown here is derived from an EMBL/GenBank/DDBJ whole genome shotgun (WGS) entry which is preliminary data.</text>
</comment>
<dbReference type="PANTHER" id="PTHR34153:SF2">
    <property type="entry name" value="SI:CH211-262H13.3-RELATED"/>
    <property type="match status" value="1"/>
</dbReference>
<dbReference type="Proteomes" id="UP001160148">
    <property type="component" value="Unassembled WGS sequence"/>
</dbReference>
<dbReference type="AlphaFoldDB" id="A0AAV0XXD2"/>
<feature type="compositionally biased region" description="Low complexity" evidence="1">
    <location>
        <begin position="225"/>
        <end position="235"/>
    </location>
</feature>
<feature type="region of interest" description="Disordered" evidence="1">
    <location>
        <begin position="315"/>
        <end position="395"/>
    </location>
</feature>
<dbReference type="Pfam" id="PF16064">
    <property type="entry name" value="DUF4806"/>
    <property type="match status" value="1"/>
</dbReference>
<reference evidence="3 4" key="1">
    <citation type="submission" date="2023-01" db="EMBL/GenBank/DDBJ databases">
        <authorList>
            <person name="Whitehead M."/>
        </authorList>
    </citation>
    <scope>NUCLEOTIDE SEQUENCE [LARGE SCALE GENOMIC DNA]</scope>
</reference>
<feature type="compositionally biased region" description="Low complexity" evidence="1">
    <location>
        <begin position="381"/>
        <end position="393"/>
    </location>
</feature>
<feature type="domain" description="DUF4806" evidence="2">
    <location>
        <begin position="514"/>
        <end position="584"/>
    </location>
</feature>
<feature type="compositionally biased region" description="Polar residues" evidence="1">
    <location>
        <begin position="345"/>
        <end position="355"/>
    </location>
</feature>
<protein>
    <recommendedName>
        <fullName evidence="2">DUF4806 domain-containing protein</fullName>
    </recommendedName>
</protein>
<dbReference type="EMBL" id="CARXXK010001081">
    <property type="protein sequence ID" value="CAI6372826.1"/>
    <property type="molecule type" value="Genomic_DNA"/>
</dbReference>
<name>A0AAV0XXD2_9HEMI</name>
<sequence>MPYSIVHFFDDNTVETVPGHWVDKKHGTCAWPKKNKTASRLIEKKSMPNEIEFVYLNSRELYKGIDSLVEAKNKAIKAMTNTDLSSADETVRVRRKPRKEIMHSPTSSTNSCPLFSDSDNDDLPCNKSKLSTTAMINSEHLSDRSSSPTVLKVPVAVINGKVVLIQKKKLMYNKDPNCSSPVVMSPSDKTIKLMNNRKNQNGWSPLKLDNLASSYEDPNREPRSMKQCSSKQKSSNETLKPFSKKQFSYTEPYLSSKRSIECIDSEKKLMYNKDPNCSSSVVMSPSDKTIKLMNNRKNQNGWSPLKLDNLASSYEDTNREPRSMKQWSSKQKSSNETLKPFSEKQFFNTEPLSSKRSIEYNSEPLLKKKPPSKDTSAHMRSSGSQQQCGSSFSKINVKNNKQGVVRKLFYSSNKPDELCVSHSNSSDKGKKYDVEHPGSTHSVVAEDTSQHYSNTMNFQKQVLRMLTYLTSEVRYLESGQVEILKKIENAADNNYSNSETLTESLFNDLTDCPLPIDNITDLNTLEDKISGDKNFRNKLVNELSCTGGKNLRLMVKRIMNTLFADELMSQFSFTGKKGKNKFNNLFVCAVIFDSIKKSNKLCKAASIDEIEERIKYNLAQAPFNKKNK</sequence>
<gene>
    <name evidence="3" type="ORF">MEUPH1_LOCUS26646</name>
</gene>
<evidence type="ECO:0000313" key="4">
    <source>
        <dbReference type="Proteomes" id="UP001160148"/>
    </source>
</evidence>
<proteinExistence type="predicted"/>